<protein>
    <recommendedName>
        <fullName evidence="3">Enoyl-CoA hydratase/isomerase family protein</fullName>
    </recommendedName>
</protein>
<dbReference type="InterPro" id="IPR029045">
    <property type="entry name" value="ClpP/crotonase-like_dom_sf"/>
</dbReference>
<dbReference type="EMBL" id="APBN01000001">
    <property type="protein sequence ID" value="EMT54520.1"/>
    <property type="molecule type" value="Genomic_DNA"/>
</dbReference>
<sequence>METIRVEKRDGIATITFHRPKVHNAISLEMAEELQQAIEDASADKEIKVIIFTGEGASFVSGGDVRQFIAARGKEQALPILSKVADVLQAVETAKKPTIAMINGHALGGGSEFAISCNFRFASETAVLGFVQIGLHITTGWGGGSRLLDKLPESKALALLLTGARLSAEEAKGYGLVDRVCHPERLREETEQFAAAIAARPLASIEAYMDMLAWKRKGLSLAERTRREVSQCAELWGNDEHVRLVEKFLGK</sequence>
<keyword evidence="2" id="KW-1185">Reference proteome</keyword>
<dbReference type="GO" id="GO:0003824">
    <property type="term" value="F:catalytic activity"/>
    <property type="evidence" value="ECO:0007669"/>
    <property type="project" value="UniProtKB-ARBA"/>
</dbReference>
<comment type="caution">
    <text evidence="1">The sequence shown here is derived from an EMBL/GenBank/DDBJ whole genome shotgun (WGS) entry which is preliminary data.</text>
</comment>
<dbReference type="GO" id="GO:0006635">
    <property type="term" value="P:fatty acid beta-oxidation"/>
    <property type="evidence" value="ECO:0007669"/>
    <property type="project" value="TreeGrafter"/>
</dbReference>
<evidence type="ECO:0008006" key="3">
    <source>
        <dbReference type="Google" id="ProtNLM"/>
    </source>
</evidence>
<dbReference type="InterPro" id="IPR001753">
    <property type="entry name" value="Enoyl-CoA_hydra/iso"/>
</dbReference>
<proteinExistence type="predicted"/>
<dbReference type="SUPFAM" id="SSF52096">
    <property type="entry name" value="ClpP/crotonase"/>
    <property type="match status" value="1"/>
</dbReference>
<evidence type="ECO:0000313" key="1">
    <source>
        <dbReference type="EMBL" id="EMT54520.1"/>
    </source>
</evidence>
<gene>
    <name evidence="1" type="ORF">I532_02910</name>
</gene>
<dbReference type="AlphaFoldDB" id="M8EGE1"/>
<dbReference type="CDD" id="cd06558">
    <property type="entry name" value="crotonase-like"/>
    <property type="match status" value="1"/>
</dbReference>
<dbReference type="PANTHER" id="PTHR11941">
    <property type="entry name" value="ENOYL-COA HYDRATASE-RELATED"/>
    <property type="match status" value="1"/>
</dbReference>
<organism evidence="1 2">
    <name type="scientific">Brevibacillus borstelensis AK1</name>
    <dbReference type="NCBI Taxonomy" id="1300222"/>
    <lineage>
        <taxon>Bacteria</taxon>
        <taxon>Bacillati</taxon>
        <taxon>Bacillota</taxon>
        <taxon>Bacilli</taxon>
        <taxon>Bacillales</taxon>
        <taxon>Paenibacillaceae</taxon>
        <taxon>Brevibacillus</taxon>
    </lineage>
</organism>
<accession>M8EGE1</accession>
<evidence type="ECO:0000313" key="2">
    <source>
        <dbReference type="Proteomes" id="UP000012081"/>
    </source>
</evidence>
<reference evidence="1 2" key="1">
    <citation type="submission" date="2013-03" db="EMBL/GenBank/DDBJ databases">
        <title>Assembly of a new bacterial strain Brevibacillus borstelensis AK1.</title>
        <authorList>
            <person name="Rajan I."/>
            <person name="PoliReddy D."/>
            <person name="Sugumar T."/>
            <person name="Rathinam K."/>
            <person name="Alqarawi S."/>
            <person name="Khalil A.B."/>
            <person name="Sivakumar N."/>
        </authorList>
    </citation>
    <scope>NUCLEOTIDE SEQUENCE [LARGE SCALE GENOMIC DNA]</scope>
    <source>
        <strain evidence="1 2">AK1</strain>
    </source>
</reference>
<dbReference type="PANTHER" id="PTHR11941:SF54">
    <property type="entry name" value="ENOYL-COA HYDRATASE, MITOCHONDRIAL"/>
    <property type="match status" value="1"/>
</dbReference>
<dbReference type="GeneID" id="89499109"/>
<dbReference type="OrthoDB" id="9775794at2"/>
<dbReference type="PATRIC" id="fig|1300222.3.peg.619"/>
<dbReference type="Proteomes" id="UP000012081">
    <property type="component" value="Unassembled WGS sequence"/>
</dbReference>
<dbReference type="Gene3D" id="3.90.226.10">
    <property type="entry name" value="2-enoyl-CoA Hydratase, Chain A, domain 1"/>
    <property type="match status" value="1"/>
</dbReference>
<dbReference type="RefSeq" id="WP_003386286.1">
    <property type="nucleotide sequence ID" value="NZ_APBN01000001.1"/>
</dbReference>
<name>M8EGE1_9BACL</name>
<dbReference type="STRING" id="1300222.I532_02910"/>
<dbReference type="Pfam" id="PF00378">
    <property type="entry name" value="ECH_1"/>
    <property type="match status" value="1"/>
</dbReference>